<name>A0ABP0P023_9DINO</name>
<protein>
    <submittedName>
        <fullName evidence="2">Uncharacterized protein</fullName>
    </submittedName>
</protein>
<organism evidence="2 3">
    <name type="scientific">Durusdinium trenchii</name>
    <dbReference type="NCBI Taxonomy" id="1381693"/>
    <lineage>
        <taxon>Eukaryota</taxon>
        <taxon>Sar</taxon>
        <taxon>Alveolata</taxon>
        <taxon>Dinophyceae</taxon>
        <taxon>Suessiales</taxon>
        <taxon>Symbiodiniaceae</taxon>
        <taxon>Durusdinium</taxon>
    </lineage>
</organism>
<feature type="compositionally biased region" description="Low complexity" evidence="1">
    <location>
        <begin position="335"/>
        <end position="351"/>
    </location>
</feature>
<comment type="caution">
    <text evidence="2">The sequence shown here is derived from an EMBL/GenBank/DDBJ whole genome shotgun (WGS) entry which is preliminary data.</text>
</comment>
<evidence type="ECO:0000313" key="3">
    <source>
        <dbReference type="Proteomes" id="UP001642484"/>
    </source>
</evidence>
<reference evidence="2 3" key="1">
    <citation type="submission" date="2024-02" db="EMBL/GenBank/DDBJ databases">
        <authorList>
            <person name="Chen Y."/>
            <person name="Shah S."/>
            <person name="Dougan E. K."/>
            <person name="Thang M."/>
            <person name="Chan C."/>
        </authorList>
    </citation>
    <scope>NUCLEOTIDE SEQUENCE [LARGE SCALE GENOMIC DNA]</scope>
</reference>
<feature type="compositionally biased region" description="Basic and acidic residues" evidence="1">
    <location>
        <begin position="611"/>
        <end position="622"/>
    </location>
</feature>
<evidence type="ECO:0000256" key="1">
    <source>
        <dbReference type="SAM" id="MobiDB-lite"/>
    </source>
</evidence>
<sequence>MARAVKKEGPTDEEILQAFRGCEFLDEEEATRKAPEIMAVAVPLAKSLHGAVFDVFQLRMDAAWQDRFVIAPSIAIPNSIWAVLLHPGSVNTSGLILTVVTALNLIMNRRHQVEVAAAKQAAQDRQEAGQDPDYSAESCVDAGAAGKLWDGSPWHGPVMDKTRAFTIERPWYSILAAGHVPEMFQATQRDAFGLRGRLTVCVPHPRFQPLRDIIAACQSLCVPSKKPEDFLAGLLYPVLANALRHPEGMALVLTKYNRLAWGVHVLTEVCKLFLACKEDEGFELAGRWGADFHPPLTVPNASLEFAYWLAESMDRWWAVLDFASPAHVLPEDPPDSSQAIPAAAASAPPRAGGTMPAPAPVSGVHKFQGMLAKYRGKNELNKDELDFLLGVKLSDIPEWAAALQRHSQPQEQGVTTYRQVMSIVLGHEGAWFNFNYSQAAKRSLVKLAGKDFANMYALMSCLLLCGLGLGTVVRTLPTAGGGRPNWFFCKRAVVASMEWALAGLGVAAETTPTLASYAAAVQTSLAEPSPPRTPCIDWLTAVASSGEQATVQAFLGMRPPHEEGRGEEARPAAVEEDFDEAWFSFGRGSRAVLCLKLVLELVLISEEEAAEEGHPAAEERLAEPSFGA</sequence>
<feature type="region of interest" description="Disordered" evidence="1">
    <location>
        <begin position="331"/>
        <end position="356"/>
    </location>
</feature>
<dbReference type="Proteomes" id="UP001642484">
    <property type="component" value="Unassembled WGS sequence"/>
</dbReference>
<feature type="region of interest" description="Disordered" evidence="1">
    <location>
        <begin position="608"/>
        <end position="628"/>
    </location>
</feature>
<gene>
    <name evidence="2" type="ORF">CCMP2556_LOCUS33988</name>
</gene>
<evidence type="ECO:0000313" key="2">
    <source>
        <dbReference type="EMBL" id="CAK9069141.1"/>
    </source>
</evidence>
<proteinExistence type="predicted"/>
<accession>A0ABP0P023</accession>
<keyword evidence="3" id="KW-1185">Reference proteome</keyword>
<dbReference type="EMBL" id="CAXAMN010022410">
    <property type="protein sequence ID" value="CAK9069141.1"/>
    <property type="molecule type" value="Genomic_DNA"/>
</dbReference>